<feature type="compositionally biased region" description="Low complexity" evidence="1">
    <location>
        <begin position="1"/>
        <end position="10"/>
    </location>
</feature>
<feature type="compositionally biased region" description="Basic and acidic residues" evidence="1">
    <location>
        <begin position="45"/>
        <end position="55"/>
    </location>
</feature>
<name>A0AA38HI32_9TREE</name>
<dbReference type="RefSeq" id="XP_052949581.1">
    <property type="nucleotide sequence ID" value="XM_053090964.1"/>
</dbReference>
<organism evidence="2 3">
    <name type="scientific">Dioszegia hungarica</name>
    <dbReference type="NCBI Taxonomy" id="4972"/>
    <lineage>
        <taxon>Eukaryota</taxon>
        <taxon>Fungi</taxon>
        <taxon>Dikarya</taxon>
        <taxon>Basidiomycota</taxon>
        <taxon>Agaricomycotina</taxon>
        <taxon>Tremellomycetes</taxon>
        <taxon>Tremellales</taxon>
        <taxon>Bulleribasidiaceae</taxon>
        <taxon>Dioszegia</taxon>
    </lineage>
</organism>
<protein>
    <submittedName>
        <fullName evidence="2">Uncharacterized protein</fullName>
    </submittedName>
</protein>
<reference evidence="2" key="1">
    <citation type="journal article" date="2022" name="G3 (Bethesda)">
        <title>High quality genome of the basidiomycete yeast Dioszegia hungarica PDD-24b-2 isolated from cloud water.</title>
        <authorList>
            <person name="Jarrige D."/>
            <person name="Haridas S."/>
            <person name="Bleykasten-Grosshans C."/>
            <person name="Joly M."/>
            <person name="Nadalig T."/>
            <person name="Sancelme M."/>
            <person name="Vuilleumier S."/>
            <person name="Grigoriev I.V."/>
            <person name="Amato P."/>
            <person name="Bringel F."/>
        </authorList>
    </citation>
    <scope>NUCLEOTIDE SEQUENCE</scope>
    <source>
        <strain evidence="2">PDD-24b-2</strain>
    </source>
</reference>
<dbReference type="GeneID" id="77730169"/>
<feature type="region of interest" description="Disordered" evidence="1">
    <location>
        <begin position="1"/>
        <end position="56"/>
    </location>
</feature>
<dbReference type="EMBL" id="JAKWFO010000001">
    <property type="protein sequence ID" value="KAI9639804.1"/>
    <property type="molecule type" value="Genomic_DNA"/>
</dbReference>
<keyword evidence="3" id="KW-1185">Reference proteome</keyword>
<proteinExistence type="predicted"/>
<evidence type="ECO:0000313" key="2">
    <source>
        <dbReference type="EMBL" id="KAI9639804.1"/>
    </source>
</evidence>
<comment type="caution">
    <text evidence="2">The sequence shown here is derived from an EMBL/GenBank/DDBJ whole genome shotgun (WGS) entry which is preliminary data.</text>
</comment>
<accession>A0AA38HI32</accession>
<dbReference type="AlphaFoldDB" id="A0AA38HI32"/>
<dbReference type="Proteomes" id="UP001164286">
    <property type="component" value="Unassembled WGS sequence"/>
</dbReference>
<evidence type="ECO:0000313" key="3">
    <source>
        <dbReference type="Proteomes" id="UP001164286"/>
    </source>
</evidence>
<gene>
    <name evidence="2" type="ORF">MKK02DRAFT_40130</name>
</gene>
<evidence type="ECO:0000256" key="1">
    <source>
        <dbReference type="SAM" id="MobiDB-lite"/>
    </source>
</evidence>
<sequence>MSDDQTAPLTTPSPPTETFFEEAYRSSDDTGENGDLSPAVSLPFGERKGQTDGEGRNVYGDLAKERTASESAHDVLAMPYPGRSAFTADGNWPGIHDGPPTIDPSLLEETWETLLQRRIAAIRSATSRKAVISLYPGDQNLIKDCIRQHWDNTLVLIETLNARDNLSAEERIWILGDALNTRRLRLARTVTEEATKMFMEETSSAEPSKEKIMAIKLPAPIPRALSRQA</sequence>